<feature type="region of interest" description="Disordered" evidence="7">
    <location>
        <begin position="190"/>
        <end position="244"/>
    </location>
</feature>
<dbReference type="SUPFAM" id="SSF48371">
    <property type="entry name" value="ARM repeat"/>
    <property type="match status" value="1"/>
</dbReference>
<dbReference type="GO" id="GO:1990414">
    <property type="term" value="P:replication-born double-strand break repair via sister chromatid exchange"/>
    <property type="evidence" value="ECO:0007669"/>
    <property type="project" value="TreeGrafter"/>
</dbReference>
<feature type="region of interest" description="Disordered" evidence="7">
    <location>
        <begin position="1"/>
        <end position="54"/>
    </location>
</feature>
<keyword evidence="3 6" id="KW-0677">Repeat</keyword>
<keyword evidence="5 6" id="KW-0131">Cell cycle</keyword>
<feature type="compositionally biased region" description="Polar residues" evidence="7">
    <location>
        <begin position="194"/>
        <end position="208"/>
    </location>
</feature>
<dbReference type="CDD" id="cd23958">
    <property type="entry name" value="SCC2"/>
    <property type="match status" value="1"/>
</dbReference>
<feature type="compositionally biased region" description="Low complexity" evidence="7">
    <location>
        <begin position="264"/>
        <end position="276"/>
    </location>
</feature>
<accession>A0AAW0QHB8</accession>
<dbReference type="Proteomes" id="UP001392437">
    <property type="component" value="Unassembled WGS sequence"/>
</dbReference>
<feature type="compositionally biased region" description="Low complexity" evidence="7">
    <location>
        <begin position="24"/>
        <end position="36"/>
    </location>
</feature>
<evidence type="ECO:0000256" key="3">
    <source>
        <dbReference type="ARBA" id="ARBA00022737"/>
    </source>
</evidence>
<dbReference type="GO" id="GO:0090694">
    <property type="term" value="C:Scc2-Scc4 cohesin loading complex"/>
    <property type="evidence" value="ECO:0007669"/>
    <property type="project" value="TreeGrafter"/>
</dbReference>
<keyword evidence="4 6" id="KW-0539">Nucleus</keyword>
<evidence type="ECO:0000313" key="10">
    <source>
        <dbReference type="Proteomes" id="UP001392437"/>
    </source>
</evidence>
<dbReference type="InterPro" id="IPR033031">
    <property type="entry name" value="Scc2/Nipped-B"/>
</dbReference>
<dbReference type="GO" id="GO:0061775">
    <property type="term" value="F:cohesin loader activity"/>
    <property type="evidence" value="ECO:0007669"/>
    <property type="project" value="InterPro"/>
</dbReference>
<evidence type="ECO:0000256" key="5">
    <source>
        <dbReference type="ARBA" id="ARBA00023306"/>
    </source>
</evidence>
<comment type="caution">
    <text evidence="9">The sequence shown here is derived from an EMBL/GenBank/DDBJ whole genome shotgun (WGS) entry which is preliminary data.</text>
</comment>
<evidence type="ECO:0000313" key="9">
    <source>
        <dbReference type="EMBL" id="KAK8105377.1"/>
    </source>
</evidence>
<dbReference type="EMBL" id="JAQQWP010000008">
    <property type="protein sequence ID" value="KAK8105377.1"/>
    <property type="molecule type" value="Genomic_DNA"/>
</dbReference>
<feature type="domain" description="Sister chromatid cohesion C-terminal" evidence="8">
    <location>
        <begin position="1533"/>
        <end position="1717"/>
    </location>
</feature>
<dbReference type="InterPro" id="IPR026003">
    <property type="entry name" value="Cohesin_HEAT"/>
</dbReference>
<feature type="compositionally biased region" description="Basic residues" evidence="7">
    <location>
        <begin position="1907"/>
        <end position="1926"/>
    </location>
</feature>
<dbReference type="GO" id="GO:0003682">
    <property type="term" value="F:chromatin binding"/>
    <property type="evidence" value="ECO:0007669"/>
    <property type="project" value="TreeGrafter"/>
</dbReference>
<feature type="region of interest" description="Disordered" evidence="7">
    <location>
        <begin position="387"/>
        <end position="409"/>
    </location>
</feature>
<feature type="compositionally biased region" description="Acidic residues" evidence="7">
    <location>
        <begin position="1932"/>
        <end position="1946"/>
    </location>
</feature>
<feature type="region of interest" description="Disordered" evidence="7">
    <location>
        <begin position="257"/>
        <end position="361"/>
    </location>
</feature>
<dbReference type="Pfam" id="PF12765">
    <property type="entry name" value="Cohesin_HEAT"/>
    <property type="match status" value="1"/>
</dbReference>
<dbReference type="Pfam" id="PF12830">
    <property type="entry name" value="Nipped-B_C"/>
    <property type="match status" value="1"/>
</dbReference>
<dbReference type="GO" id="GO:0010468">
    <property type="term" value="P:regulation of gene expression"/>
    <property type="evidence" value="ECO:0007669"/>
    <property type="project" value="InterPro"/>
</dbReference>
<evidence type="ECO:0000256" key="7">
    <source>
        <dbReference type="SAM" id="MobiDB-lite"/>
    </source>
</evidence>
<evidence type="ECO:0000256" key="4">
    <source>
        <dbReference type="ARBA" id="ARBA00023242"/>
    </source>
</evidence>
<dbReference type="InterPro" id="IPR024986">
    <property type="entry name" value="Nipped-B_C"/>
</dbReference>
<protein>
    <recommendedName>
        <fullName evidence="6">Sister chromatid cohesion protein</fullName>
    </recommendedName>
</protein>
<feature type="region of interest" description="Disordered" evidence="7">
    <location>
        <begin position="727"/>
        <end position="750"/>
    </location>
</feature>
<dbReference type="Gene3D" id="1.25.10.10">
    <property type="entry name" value="Leucine-rich Repeat Variant"/>
    <property type="match status" value="1"/>
</dbReference>
<dbReference type="PANTHER" id="PTHR21704">
    <property type="entry name" value="NIPPED-B-LIKE PROTEIN DELANGIN SCC2-RELATED"/>
    <property type="match status" value="1"/>
</dbReference>
<evidence type="ECO:0000256" key="1">
    <source>
        <dbReference type="ARBA" id="ARBA00004123"/>
    </source>
</evidence>
<dbReference type="InterPro" id="IPR016024">
    <property type="entry name" value="ARM-type_fold"/>
</dbReference>
<comment type="subcellular location">
    <subcellularLocation>
        <location evidence="1 6">Nucleus</location>
    </subcellularLocation>
</comment>
<comment type="similarity">
    <text evidence="2 6">Belongs to the SCC2/Nipped-B family.</text>
</comment>
<reference evidence="9 10" key="1">
    <citation type="submission" date="2023-01" db="EMBL/GenBank/DDBJ databases">
        <title>Analysis of 21 Apiospora genomes using comparative genomics revels a genus with tremendous synthesis potential of carbohydrate active enzymes and secondary metabolites.</title>
        <authorList>
            <person name="Sorensen T."/>
        </authorList>
    </citation>
    <scope>NUCLEOTIDE SEQUENCE [LARGE SCALE GENOMIC DNA]</scope>
    <source>
        <strain evidence="9 10">CBS 117206</strain>
    </source>
</reference>
<feature type="compositionally biased region" description="Low complexity" evidence="7">
    <location>
        <begin position="312"/>
        <end position="326"/>
    </location>
</feature>
<dbReference type="GO" id="GO:0140588">
    <property type="term" value="P:chromatin looping"/>
    <property type="evidence" value="ECO:0007669"/>
    <property type="project" value="InterPro"/>
</dbReference>
<keyword evidence="10" id="KW-1185">Reference proteome</keyword>
<sequence length="1946" mass="215124">MDGYGYEAANGMAPQYEQSQYIEPSMLLQRQLQQPPAQQPPAPSQPTEEAQDNRDRPITLNEALPYTPFTSVFPFEPAIIHNPTIGSGQLAPSVAGLVSQEDYDALNQEAGAPTQSKRLDGSLEFIQSLLKPEKITLLSSTKLTLHFSQFKTAPKSISPTGGITKNLADGLSPFSRMIYNNSTVNFKYPAADTPKTQTPTPHGQTMSPRTGKKSPKVRKSEPQKVVKHNPATTNAQAAAKNHVRIEVHIPTQRELEAAGRSISATPQPQAQATPQPRETIEPSQLSHPATVSPADLMVRPQPQSKPRHTPKSARPSPSATSSTPTAQVKAEHSPQPTVSGTPLAPSQIAPKASPKSSPHAGISIELPAATFNKAEFVIVDDSADAPSHLSKKRKRVELEDNENLQNGSLGNRELANNALKSLQRCLQEFFEAEDRIESGHSTWVTVVGDQQVTLTIAAFDRVQKILLKTQDLQCFRVVPVDELQRLQSLCEGSLRHAESLDCKIDESWGEIDVGIWMQSLPDVEAGLRAARTAFTVMCGGREEKQVYSEDLIQLGLDLFKKVMDGIIIPVVEMRATSEAKNGIFKHLLAHKKPISTIFTACQKLFALLSNLNSSIDLSDTVVGTLEFTSSRLIFVENAFTEKDSIVGVQKFDGLRLVAMDLLSQVFVMKPAQRQGIFDDILTSLEKLPKSKSHAKQFKLSEGGSIQPVSALIMRLVQASAAKVAKSKGGNIVNSPGSNGGEGQSTHRGDSDTIYATRSEEMASTEVNTAVGELEALAKPLAETAMRNASYVIQFMVNRALRVAKTGEQNTPRVLLDLFIEDFTKCLGMPDWPAAELILRMAMFMMLEIIKSDKHTAPAKNMALEILGAMAAAISDLRSDVRKAASSFEGSDADAQGRFLADLSFFALDRKHSPEKITGWSGPYRVVSEYLEGCLKQDPHLTSAISFMVMDWSNGLCNTYDGEVEEEDSEREAEHGRMAYRLRKMIENRQWLTAEYTYAAAVSANHAKLAYSIILLRNNFCDSYKGILSILMQSMTTDAATVRSKSLKSITSVLETDPAILDGDSVVVDLILQCSNDTSPQVRDSALGLIGKCIGMRPHLERKMIPTINQRFNDSSLAVRKRSMKLARDIYLRNADREIRCKIANGLLLRIQDPDDSVKELARQMIEEVWIIPFYKADESTAYRQSLTDHVALMVQTVRQGNSAQVLDKAFQIILSQDTKLVNANTQVCTRLVANMFDLVDNPDSDDPSVPSGKGALQILMVFAKAEPKLFTFEQIRRLQPRIASISTSEDLSTSRAVAVIYRRILPQVPKVHTQFLADVRKELMPCVSKVTRVLLDDVVACLWIISGLLENTAHLSKLVISSMLGVQNIRALSLQKPLDQQRFRQFDRYALIVGMIGKHCDLDNQVDMFKEKFKKWKGGPVSKLMVDVLAPFAASDQATEMRKPALDAIGLICQSNPSNFLAVNVYTIFQQVFEERVPALESMILRSFKEFLFTEEKRSEEAAAAGSSGKVEPEVKDLKVMASTSFDAVAMGTTHRFLKDITRITLASQDDHAFLATEILASISRQGLVHPKETGVTLITLETCPRLDIAKLAYVEHKSLHQKHEKVMEKEYAKAVQSAFHYQRDIIKDARGATANPFTSKVQSTLSILNDNSNTKGRQRFIDKFVGLLDFDISKLEDEGAGLEHVEFSRFLVENLAFFDYAAVGDIQSLVSAMEKIVHMTGSGIAQAIESDVFQNRVDTVLATDAPAEGEGHSAAAIESNIDPKRLRQLTAGAMILLSVWEARTYLRKLYNLNKAKAEAKARVDKKAAAKDITKAPVKVQGVTGDKFWEDMATIMTGFDSREKMIETCKNFNELMNVDSEVRIGEEDDDLDADGEPSTPNFADEDEDDETLDGRGRKRKASDTPGGRKKRPRSNSKPRKRGRPRKNPLPMADDEPEMEDEDMSWI</sequence>
<proteinExistence type="inferred from homology"/>
<name>A0AAW0QHB8_9PEZI</name>
<evidence type="ECO:0000256" key="2">
    <source>
        <dbReference type="ARBA" id="ARBA00009252"/>
    </source>
</evidence>
<evidence type="ECO:0000256" key="6">
    <source>
        <dbReference type="RuleBase" id="RU364107"/>
    </source>
</evidence>
<feature type="region of interest" description="Disordered" evidence="7">
    <location>
        <begin position="1867"/>
        <end position="1946"/>
    </location>
</feature>
<organism evidence="9 10">
    <name type="scientific">Apiospora kogelbergensis</name>
    <dbReference type="NCBI Taxonomy" id="1337665"/>
    <lineage>
        <taxon>Eukaryota</taxon>
        <taxon>Fungi</taxon>
        <taxon>Dikarya</taxon>
        <taxon>Ascomycota</taxon>
        <taxon>Pezizomycotina</taxon>
        <taxon>Sordariomycetes</taxon>
        <taxon>Xylariomycetidae</taxon>
        <taxon>Amphisphaeriales</taxon>
        <taxon>Apiosporaceae</taxon>
        <taxon>Apiospora</taxon>
    </lineage>
</organism>
<evidence type="ECO:0000259" key="8">
    <source>
        <dbReference type="Pfam" id="PF12830"/>
    </source>
</evidence>
<gene>
    <name evidence="9" type="ORF">PG999_008736</name>
</gene>
<dbReference type="InterPro" id="IPR011989">
    <property type="entry name" value="ARM-like"/>
</dbReference>
<dbReference type="GO" id="GO:0034087">
    <property type="term" value="P:establishment of mitotic sister chromatid cohesion"/>
    <property type="evidence" value="ECO:0007669"/>
    <property type="project" value="TreeGrafter"/>
</dbReference>
<dbReference type="GO" id="GO:0071169">
    <property type="term" value="P:establishment of protein localization to chromatin"/>
    <property type="evidence" value="ECO:0007669"/>
    <property type="project" value="TreeGrafter"/>
</dbReference>
<dbReference type="PANTHER" id="PTHR21704:SF18">
    <property type="entry name" value="NIPPED-B-LIKE PROTEIN"/>
    <property type="match status" value="1"/>
</dbReference>